<keyword evidence="1" id="KW-0812">Transmembrane</keyword>
<organism evidence="2 3">
    <name type="scientific">Miscanthus lutarioriparius</name>
    <dbReference type="NCBI Taxonomy" id="422564"/>
    <lineage>
        <taxon>Eukaryota</taxon>
        <taxon>Viridiplantae</taxon>
        <taxon>Streptophyta</taxon>
        <taxon>Embryophyta</taxon>
        <taxon>Tracheophyta</taxon>
        <taxon>Spermatophyta</taxon>
        <taxon>Magnoliopsida</taxon>
        <taxon>Liliopsida</taxon>
        <taxon>Poales</taxon>
        <taxon>Poaceae</taxon>
        <taxon>PACMAD clade</taxon>
        <taxon>Panicoideae</taxon>
        <taxon>Andropogonodae</taxon>
        <taxon>Andropogoneae</taxon>
        <taxon>Saccharinae</taxon>
        <taxon>Miscanthus</taxon>
    </lineage>
</organism>
<dbReference type="Proteomes" id="UP000604825">
    <property type="component" value="Unassembled WGS sequence"/>
</dbReference>
<keyword evidence="1" id="KW-1133">Transmembrane helix</keyword>
<evidence type="ECO:0000313" key="2">
    <source>
        <dbReference type="EMBL" id="CAD6247673.1"/>
    </source>
</evidence>
<reference evidence="2" key="1">
    <citation type="submission" date="2020-10" db="EMBL/GenBank/DDBJ databases">
        <authorList>
            <person name="Han B."/>
            <person name="Lu T."/>
            <person name="Zhao Q."/>
            <person name="Huang X."/>
            <person name="Zhao Y."/>
        </authorList>
    </citation>
    <scope>NUCLEOTIDE SEQUENCE</scope>
</reference>
<keyword evidence="1" id="KW-0472">Membrane</keyword>
<feature type="transmembrane region" description="Helical" evidence="1">
    <location>
        <begin position="20"/>
        <end position="42"/>
    </location>
</feature>
<protein>
    <submittedName>
        <fullName evidence="2">Uncharacterized protein</fullName>
    </submittedName>
</protein>
<keyword evidence="3" id="KW-1185">Reference proteome</keyword>
<feature type="transmembrane region" description="Helical" evidence="1">
    <location>
        <begin position="49"/>
        <end position="71"/>
    </location>
</feature>
<sequence>MAITFTDGGARVTFDSTLEFVLWALVLPLVVGACTGCLVTVVYPALADLFIHAVVATGRLVKALLVVPAALGWA</sequence>
<proteinExistence type="predicted"/>
<accession>A0A811PVT2</accession>
<evidence type="ECO:0000313" key="3">
    <source>
        <dbReference type="Proteomes" id="UP000604825"/>
    </source>
</evidence>
<gene>
    <name evidence="2" type="ORF">NCGR_LOCUS31854</name>
</gene>
<dbReference type="EMBL" id="CAJGYO010000007">
    <property type="protein sequence ID" value="CAD6247673.1"/>
    <property type="molecule type" value="Genomic_DNA"/>
</dbReference>
<dbReference type="AlphaFoldDB" id="A0A811PVT2"/>
<comment type="caution">
    <text evidence="2">The sequence shown here is derived from an EMBL/GenBank/DDBJ whole genome shotgun (WGS) entry which is preliminary data.</text>
</comment>
<evidence type="ECO:0000256" key="1">
    <source>
        <dbReference type="SAM" id="Phobius"/>
    </source>
</evidence>
<name>A0A811PVT2_9POAL</name>